<dbReference type="PANTHER" id="PTHR21240">
    <property type="entry name" value="2-AMINO-3-CARBOXYLMUCONATE-6-SEMIALDEHYDE DECARBOXYLASE"/>
    <property type="match status" value="1"/>
</dbReference>
<reference evidence="3 4" key="1">
    <citation type="submission" date="2019-06" db="EMBL/GenBank/DDBJ databases">
        <title>Sequencing the genomes of 1000 actinobacteria strains.</title>
        <authorList>
            <person name="Klenk H.-P."/>
        </authorList>
    </citation>
    <scope>NUCLEOTIDE SEQUENCE [LARGE SCALE GENOMIC DNA]</scope>
    <source>
        <strain evidence="3 4">DSM 24617</strain>
    </source>
</reference>
<proteinExistence type="predicted"/>
<dbReference type="GO" id="GO:0019748">
    <property type="term" value="P:secondary metabolic process"/>
    <property type="evidence" value="ECO:0007669"/>
    <property type="project" value="TreeGrafter"/>
</dbReference>
<evidence type="ECO:0000259" key="2">
    <source>
        <dbReference type="Pfam" id="PF04909"/>
    </source>
</evidence>
<evidence type="ECO:0000313" key="4">
    <source>
        <dbReference type="Proteomes" id="UP000318336"/>
    </source>
</evidence>
<keyword evidence="1" id="KW-0456">Lyase</keyword>
<accession>A0A542XD36</accession>
<dbReference type="RefSeq" id="WP_142005723.1">
    <property type="nucleotide sequence ID" value="NZ_CAJTBP010000001.1"/>
</dbReference>
<feature type="domain" description="Amidohydrolase-related" evidence="2">
    <location>
        <begin position="29"/>
        <end position="298"/>
    </location>
</feature>
<dbReference type="InterPro" id="IPR006680">
    <property type="entry name" value="Amidohydro-rel"/>
</dbReference>
<name>A0A542XD36_9MICO</name>
<dbReference type="InterPro" id="IPR032465">
    <property type="entry name" value="ACMSD"/>
</dbReference>
<dbReference type="OrthoDB" id="5172791at2"/>
<dbReference type="Pfam" id="PF04909">
    <property type="entry name" value="Amidohydro_2"/>
    <property type="match status" value="1"/>
</dbReference>
<dbReference type="GO" id="GO:0016787">
    <property type="term" value="F:hydrolase activity"/>
    <property type="evidence" value="ECO:0007669"/>
    <property type="project" value="InterPro"/>
</dbReference>
<keyword evidence="4" id="KW-1185">Reference proteome</keyword>
<dbReference type="CDD" id="cd01292">
    <property type="entry name" value="metallo-dependent_hydrolases"/>
    <property type="match status" value="1"/>
</dbReference>
<sequence>MTDPAGSPALRDADVPAVWRSLGLPGLADIHVHFLPEGMLRKVWQFFDERGERDGVPWTITYRDTEDERLATVRRLGLRAVPSLTYAHKPGMSAWLNEWCTEFAARVPDALHSATLFPEPGNADYLARALDSGARLVKMHVQVGAYDPSDRILDDAWDQLQQCGVPVVIHCGSGPAPGRFTGVGPVREVLGRFPDLTLVIAHAGLPEYLEFADLATEFANVHLDTTMVGTDFTERFAPMPSGYVDRWRDLQHKVVLGSDFPNIPYPYAHQIEVLQRLDLGDAWMRDVLWHNGARLMGLDAAAR</sequence>
<comment type="caution">
    <text evidence="3">The sequence shown here is derived from an EMBL/GenBank/DDBJ whole genome shotgun (WGS) entry which is preliminary data.</text>
</comment>
<evidence type="ECO:0000256" key="1">
    <source>
        <dbReference type="ARBA" id="ARBA00023239"/>
    </source>
</evidence>
<dbReference type="SUPFAM" id="SSF51556">
    <property type="entry name" value="Metallo-dependent hydrolases"/>
    <property type="match status" value="1"/>
</dbReference>
<protein>
    <recommendedName>
        <fullName evidence="2">Amidohydrolase-related domain-containing protein</fullName>
    </recommendedName>
</protein>
<dbReference type="EMBL" id="VFOK01000001">
    <property type="protein sequence ID" value="TQL33748.1"/>
    <property type="molecule type" value="Genomic_DNA"/>
</dbReference>
<dbReference type="Gene3D" id="3.20.20.140">
    <property type="entry name" value="Metal-dependent hydrolases"/>
    <property type="match status" value="1"/>
</dbReference>
<dbReference type="GO" id="GO:0016831">
    <property type="term" value="F:carboxy-lyase activity"/>
    <property type="evidence" value="ECO:0007669"/>
    <property type="project" value="InterPro"/>
</dbReference>
<evidence type="ECO:0000313" key="3">
    <source>
        <dbReference type="EMBL" id="TQL33748.1"/>
    </source>
</evidence>
<dbReference type="AlphaFoldDB" id="A0A542XD36"/>
<organism evidence="3 4">
    <name type="scientific">Barrientosiimonas humi</name>
    <dbReference type="NCBI Taxonomy" id="999931"/>
    <lineage>
        <taxon>Bacteria</taxon>
        <taxon>Bacillati</taxon>
        <taxon>Actinomycetota</taxon>
        <taxon>Actinomycetes</taxon>
        <taxon>Micrococcales</taxon>
        <taxon>Dermacoccaceae</taxon>
        <taxon>Barrientosiimonas</taxon>
    </lineage>
</organism>
<dbReference type="InterPro" id="IPR032466">
    <property type="entry name" value="Metal_Hydrolase"/>
</dbReference>
<dbReference type="GO" id="GO:0005737">
    <property type="term" value="C:cytoplasm"/>
    <property type="evidence" value="ECO:0007669"/>
    <property type="project" value="TreeGrafter"/>
</dbReference>
<gene>
    <name evidence="3" type="ORF">FB554_1899</name>
</gene>
<dbReference type="Proteomes" id="UP000318336">
    <property type="component" value="Unassembled WGS sequence"/>
</dbReference>
<dbReference type="PANTHER" id="PTHR21240:SF28">
    <property type="entry name" value="ISO-OROTATE DECARBOXYLASE (EUROFUNG)"/>
    <property type="match status" value="1"/>
</dbReference>